<dbReference type="SUPFAM" id="SSF52833">
    <property type="entry name" value="Thioredoxin-like"/>
    <property type="match status" value="1"/>
</dbReference>
<dbReference type="EMBL" id="CP012159">
    <property type="protein sequence ID" value="AKT37661.1"/>
    <property type="molecule type" value="Genomic_DNA"/>
</dbReference>
<dbReference type="Proteomes" id="UP000067626">
    <property type="component" value="Chromosome"/>
</dbReference>
<dbReference type="PROSITE" id="PS51354">
    <property type="entry name" value="GLUTAREDOXIN_2"/>
    <property type="match status" value="1"/>
</dbReference>
<dbReference type="STRING" id="52.CMC5_018030"/>
<reference evidence="3 4" key="1">
    <citation type="submission" date="2015-07" db="EMBL/GenBank/DDBJ databases">
        <title>Genome analysis of myxobacterium Chondromyces crocatus Cm c5 reveals a high potential for natural compound synthesis and the genetic basis for the loss of fruiting body formation.</title>
        <authorList>
            <person name="Zaburannyi N."/>
            <person name="Bunk B."/>
            <person name="Maier J."/>
            <person name="Overmann J."/>
            <person name="Mueller R."/>
        </authorList>
    </citation>
    <scope>NUCLEOTIDE SEQUENCE [LARGE SCALE GENOMIC DNA]</scope>
    <source>
        <strain evidence="3 4">Cm c5</strain>
    </source>
</reference>
<dbReference type="CDD" id="cd02976">
    <property type="entry name" value="NrdH"/>
    <property type="match status" value="1"/>
</dbReference>
<dbReference type="KEGG" id="ccro:CMC5_018030"/>
<evidence type="ECO:0000313" key="3">
    <source>
        <dbReference type="EMBL" id="AKT37661.1"/>
    </source>
</evidence>
<gene>
    <name evidence="3" type="ORF">CMC5_018030</name>
</gene>
<evidence type="ECO:0000259" key="2">
    <source>
        <dbReference type="Pfam" id="PF00462"/>
    </source>
</evidence>
<evidence type="ECO:0000256" key="1">
    <source>
        <dbReference type="SAM" id="MobiDB-lite"/>
    </source>
</evidence>
<keyword evidence="4" id="KW-1185">Reference proteome</keyword>
<dbReference type="AlphaFoldDB" id="A0A0K1E9W0"/>
<feature type="region of interest" description="Disordered" evidence="1">
    <location>
        <begin position="132"/>
        <end position="157"/>
    </location>
</feature>
<feature type="compositionally biased region" description="Pro residues" evidence="1">
    <location>
        <begin position="134"/>
        <end position="144"/>
    </location>
</feature>
<evidence type="ECO:0000313" key="4">
    <source>
        <dbReference type="Proteomes" id="UP000067626"/>
    </source>
</evidence>
<dbReference type="RefSeq" id="WP_245678365.1">
    <property type="nucleotide sequence ID" value="NZ_CP012159.1"/>
</dbReference>
<dbReference type="Pfam" id="PF00462">
    <property type="entry name" value="Glutaredoxin"/>
    <property type="match status" value="1"/>
</dbReference>
<feature type="domain" description="Glutaredoxin" evidence="2">
    <location>
        <begin position="167"/>
        <end position="217"/>
    </location>
</feature>
<feature type="compositionally biased region" description="Low complexity" evidence="1">
    <location>
        <begin position="145"/>
        <end position="157"/>
    </location>
</feature>
<dbReference type="InterPro" id="IPR036249">
    <property type="entry name" value="Thioredoxin-like_sf"/>
</dbReference>
<dbReference type="InterPro" id="IPR002109">
    <property type="entry name" value="Glutaredoxin"/>
</dbReference>
<proteinExistence type="predicted"/>
<dbReference type="PROSITE" id="PS51257">
    <property type="entry name" value="PROKAR_LIPOPROTEIN"/>
    <property type="match status" value="1"/>
</dbReference>
<dbReference type="Gene3D" id="3.40.30.10">
    <property type="entry name" value="Glutaredoxin"/>
    <property type="match status" value="1"/>
</dbReference>
<name>A0A0K1E9W0_CHOCO</name>
<sequence>MSSRRGWPISLLLGACLGTLGCSEKVDDGTSPRPLVTELPKIELQDDTPNLLLTWVDDKGETHVTMKPADVPAEGKPMVRVILSDREEGTRDTFYVADLTQKGESGSYVVKTMARREWEGLLEKRRAAHLAALAPPPPPSPPPRASAGPQAGAAPVQPGAGVQGVTVIIYGASWCRPCHDAADYLRRKGVTVVEKDIEKTPAAAAEMQEKLAKVNRRGGSIPILDVRGQILVGFSPGSVDRALAQAMSGTAL</sequence>
<accession>A0A0K1E9W0</accession>
<protein>
    <recommendedName>
        <fullName evidence="2">Glutaredoxin domain-containing protein</fullName>
    </recommendedName>
</protein>
<organism evidence="3 4">
    <name type="scientific">Chondromyces crocatus</name>
    <dbReference type="NCBI Taxonomy" id="52"/>
    <lineage>
        <taxon>Bacteria</taxon>
        <taxon>Pseudomonadati</taxon>
        <taxon>Myxococcota</taxon>
        <taxon>Polyangia</taxon>
        <taxon>Polyangiales</taxon>
        <taxon>Polyangiaceae</taxon>
        <taxon>Chondromyces</taxon>
    </lineage>
</organism>